<dbReference type="Proteomes" id="UP000285378">
    <property type="component" value="Unassembled WGS sequence"/>
</dbReference>
<evidence type="ECO:0000313" key="2">
    <source>
        <dbReference type="EMBL" id="RON79500.1"/>
    </source>
</evidence>
<keyword evidence="1" id="KW-0812">Transmembrane</keyword>
<keyword evidence="1" id="KW-1133">Transmembrane helix</keyword>
<accession>A0A423M9K0</accession>
<protein>
    <submittedName>
        <fullName evidence="2">Uncharacterized protein</fullName>
    </submittedName>
</protein>
<organism evidence="2 3">
    <name type="scientific">Pseudomonas fluorescens</name>
    <dbReference type="NCBI Taxonomy" id="294"/>
    <lineage>
        <taxon>Bacteria</taxon>
        <taxon>Pseudomonadati</taxon>
        <taxon>Pseudomonadota</taxon>
        <taxon>Gammaproteobacteria</taxon>
        <taxon>Pseudomonadales</taxon>
        <taxon>Pseudomonadaceae</taxon>
        <taxon>Pseudomonas</taxon>
    </lineage>
</organism>
<proteinExistence type="predicted"/>
<gene>
    <name evidence="2" type="ORF">BK670_18520</name>
</gene>
<evidence type="ECO:0000313" key="3">
    <source>
        <dbReference type="Proteomes" id="UP000285378"/>
    </source>
</evidence>
<reference evidence="2 3" key="1">
    <citation type="submission" date="2016-10" db="EMBL/GenBank/DDBJ databases">
        <title>Comparative genome analysis of multiple Pseudomonas spp. focuses on biocontrol and plant growth promoting traits.</title>
        <authorList>
            <person name="Tao X.-Y."/>
            <person name="Taylor C.G."/>
        </authorList>
    </citation>
    <scope>NUCLEOTIDE SEQUENCE [LARGE SCALE GENOMIC DNA]</scope>
    <source>
        <strain evidence="2 3">28B5</strain>
    </source>
</reference>
<comment type="caution">
    <text evidence="2">The sequence shown here is derived from an EMBL/GenBank/DDBJ whole genome shotgun (WGS) entry which is preliminary data.</text>
</comment>
<name>A0A423M9K0_PSEFL</name>
<sequence length="82" mass="8923">MLLDDFHIAVLTRSFQMVLSAPNFGFCLLNGPFVFILCRGLATVTLNIGQRLFQARLAINVIRCLSASYSVLLSHSGGGHTP</sequence>
<keyword evidence="1" id="KW-0472">Membrane</keyword>
<dbReference type="AlphaFoldDB" id="A0A423M9K0"/>
<feature type="transmembrane region" description="Helical" evidence="1">
    <location>
        <begin position="20"/>
        <end position="42"/>
    </location>
</feature>
<evidence type="ECO:0000256" key="1">
    <source>
        <dbReference type="SAM" id="Phobius"/>
    </source>
</evidence>
<dbReference type="EMBL" id="MOBX01000014">
    <property type="protein sequence ID" value="RON79500.1"/>
    <property type="molecule type" value="Genomic_DNA"/>
</dbReference>